<dbReference type="Pfam" id="PF10502">
    <property type="entry name" value="Peptidase_S26"/>
    <property type="match status" value="1"/>
</dbReference>
<dbReference type="PROSITE" id="PS00761">
    <property type="entry name" value="SPASE_I_3"/>
    <property type="match status" value="1"/>
</dbReference>
<feature type="domain" description="Peptidase S26" evidence="9">
    <location>
        <begin position="244"/>
        <end position="397"/>
    </location>
</feature>
<evidence type="ECO:0000256" key="8">
    <source>
        <dbReference type="SAM" id="MobiDB-lite"/>
    </source>
</evidence>
<evidence type="ECO:0000256" key="7">
    <source>
        <dbReference type="RuleBase" id="RU362042"/>
    </source>
</evidence>
<evidence type="ECO:0000256" key="5">
    <source>
        <dbReference type="ARBA" id="ARBA00022801"/>
    </source>
</evidence>
<feature type="active site" evidence="6">
    <location>
        <position position="314"/>
    </location>
</feature>
<dbReference type="InterPro" id="IPR036286">
    <property type="entry name" value="LexA/Signal_pep-like_sf"/>
</dbReference>
<dbReference type="SUPFAM" id="SSF51306">
    <property type="entry name" value="LexA/Signal peptidase"/>
    <property type="match status" value="1"/>
</dbReference>
<evidence type="ECO:0000256" key="2">
    <source>
        <dbReference type="ARBA" id="ARBA00004401"/>
    </source>
</evidence>
<evidence type="ECO:0000259" key="9">
    <source>
        <dbReference type="Pfam" id="PF10502"/>
    </source>
</evidence>
<dbReference type="PANTHER" id="PTHR43390">
    <property type="entry name" value="SIGNAL PEPTIDASE I"/>
    <property type="match status" value="1"/>
</dbReference>
<keyword evidence="5 7" id="KW-0378">Hydrolase</keyword>
<gene>
    <name evidence="10" type="primary">lepB</name>
    <name evidence="10" type="ORF">H9698_05560</name>
</gene>
<keyword evidence="7" id="KW-0812">Transmembrane</keyword>
<feature type="compositionally biased region" description="Basic and acidic residues" evidence="8">
    <location>
        <begin position="146"/>
        <end position="161"/>
    </location>
</feature>
<keyword evidence="7" id="KW-0472">Membrane</keyword>
<dbReference type="AlphaFoldDB" id="A0A9D2Q3H9"/>
<dbReference type="InterPro" id="IPR019533">
    <property type="entry name" value="Peptidase_S26"/>
</dbReference>
<dbReference type="GO" id="GO:0009003">
    <property type="term" value="F:signal peptidase activity"/>
    <property type="evidence" value="ECO:0007669"/>
    <property type="project" value="UniProtKB-EC"/>
</dbReference>
<name>A0A9D2Q3H9_9FIRM</name>
<organism evidence="10 11">
    <name type="scientific">Candidatus Ruthenibacterium merdavium</name>
    <dbReference type="NCBI Taxonomy" id="2838752"/>
    <lineage>
        <taxon>Bacteria</taxon>
        <taxon>Bacillati</taxon>
        <taxon>Bacillota</taxon>
        <taxon>Clostridia</taxon>
        <taxon>Eubacteriales</taxon>
        <taxon>Oscillospiraceae</taxon>
        <taxon>Ruthenibacterium</taxon>
    </lineage>
</organism>
<evidence type="ECO:0000313" key="11">
    <source>
        <dbReference type="Proteomes" id="UP000823918"/>
    </source>
</evidence>
<feature type="region of interest" description="Disordered" evidence="8">
    <location>
        <begin position="180"/>
        <end position="204"/>
    </location>
</feature>
<dbReference type="GO" id="GO:0005886">
    <property type="term" value="C:plasma membrane"/>
    <property type="evidence" value="ECO:0007669"/>
    <property type="project" value="UniProtKB-SubCell"/>
</dbReference>
<keyword evidence="7" id="KW-0645">Protease</keyword>
<dbReference type="GO" id="GO:0004252">
    <property type="term" value="F:serine-type endopeptidase activity"/>
    <property type="evidence" value="ECO:0007669"/>
    <property type="project" value="InterPro"/>
</dbReference>
<proteinExistence type="inferred from homology"/>
<dbReference type="NCBIfam" id="TIGR02227">
    <property type="entry name" value="sigpep_I_bact"/>
    <property type="match status" value="1"/>
</dbReference>
<feature type="compositionally biased region" description="Acidic residues" evidence="8">
    <location>
        <begin position="132"/>
        <end position="145"/>
    </location>
</feature>
<sequence>MEKELLELELLAADKCCSGTVTQQAKSVCEEELPPPDDSALRCPPVFSKDEPEPLKAPSFPVKEKENALSEEPDKKDASTEEPKGIQLLEVEENDENLTRPFVNEQGTERLIEELKEVCKIAADSLLSQEFEREEQTEEAEEDQEQSFKVEKSDSLPKKQDQTASKSLLEELETLQILSEIDDKKEEKASDSPVEETKEVEQGSASANFLQELDTLSQAGSKKPDKKKARKKDRKNKAWTRKKKIVVASVIAGVFVFLIVLFQFVGFAVIDGASMTPSLSEHDFIIYWKHPGEITREEVILSRAAGYQNQIIAKRVIGLPGDIVEVDSQGKVLLNGEPYNETKAIYGEAQITGDVLFPIEVGQNRYFVLGDNRAVSVDSRVSMVGQIAEKDILGEVICWFHIE</sequence>
<dbReference type="EMBL" id="DWWA01000027">
    <property type="protein sequence ID" value="HJC72243.1"/>
    <property type="molecule type" value="Genomic_DNA"/>
</dbReference>
<evidence type="ECO:0000256" key="1">
    <source>
        <dbReference type="ARBA" id="ARBA00000677"/>
    </source>
</evidence>
<reference evidence="10" key="1">
    <citation type="journal article" date="2021" name="PeerJ">
        <title>Extensive microbial diversity within the chicken gut microbiome revealed by metagenomics and culture.</title>
        <authorList>
            <person name="Gilroy R."/>
            <person name="Ravi A."/>
            <person name="Getino M."/>
            <person name="Pursley I."/>
            <person name="Horton D.L."/>
            <person name="Alikhan N.F."/>
            <person name="Baker D."/>
            <person name="Gharbi K."/>
            <person name="Hall N."/>
            <person name="Watson M."/>
            <person name="Adriaenssens E.M."/>
            <person name="Foster-Nyarko E."/>
            <person name="Jarju S."/>
            <person name="Secka A."/>
            <person name="Antonio M."/>
            <person name="Oren A."/>
            <person name="Chaudhuri R.R."/>
            <person name="La Ragione R."/>
            <person name="Hildebrand F."/>
            <person name="Pallen M.J."/>
        </authorList>
    </citation>
    <scope>NUCLEOTIDE SEQUENCE</scope>
    <source>
        <strain evidence="10">5933</strain>
    </source>
</reference>
<dbReference type="EC" id="3.4.21.89" evidence="4 7"/>
<feature type="compositionally biased region" description="Basic and acidic residues" evidence="8">
    <location>
        <begin position="62"/>
        <end position="84"/>
    </location>
</feature>
<evidence type="ECO:0000256" key="3">
    <source>
        <dbReference type="ARBA" id="ARBA00009370"/>
    </source>
</evidence>
<comment type="caution">
    <text evidence="10">The sequence shown here is derived from an EMBL/GenBank/DDBJ whole genome shotgun (WGS) entry which is preliminary data.</text>
</comment>
<evidence type="ECO:0000256" key="4">
    <source>
        <dbReference type="ARBA" id="ARBA00013208"/>
    </source>
</evidence>
<dbReference type="InterPro" id="IPR019758">
    <property type="entry name" value="Pept_S26A_signal_pept_1_CS"/>
</dbReference>
<feature type="region of interest" description="Disordered" evidence="8">
    <location>
        <begin position="130"/>
        <end position="164"/>
    </location>
</feature>
<dbReference type="CDD" id="cd06530">
    <property type="entry name" value="S26_SPase_I"/>
    <property type="match status" value="1"/>
</dbReference>
<dbReference type="InterPro" id="IPR019757">
    <property type="entry name" value="Pept_S26A_signal_pept_1_Lys-AS"/>
</dbReference>
<comment type="catalytic activity">
    <reaction evidence="1 7">
        <text>Cleavage of hydrophobic, N-terminal signal or leader sequences from secreted and periplasmic proteins.</text>
        <dbReference type="EC" id="3.4.21.89"/>
    </reaction>
</comment>
<comment type="similarity">
    <text evidence="3 7">Belongs to the peptidase S26 family.</text>
</comment>
<dbReference type="Proteomes" id="UP000823918">
    <property type="component" value="Unassembled WGS sequence"/>
</dbReference>
<feature type="active site" evidence="6">
    <location>
        <position position="274"/>
    </location>
</feature>
<feature type="region of interest" description="Disordered" evidence="8">
    <location>
        <begin position="31"/>
        <end position="102"/>
    </location>
</feature>
<keyword evidence="7" id="KW-1133">Transmembrane helix</keyword>
<feature type="transmembrane region" description="Helical" evidence="7">
    <location>
        <begin position="245"/>
        <end position="270"/>
    </location>
</feature>
<comment type="subcellular location">
    <subcellularLocation>
        <location evidence="2">Cell membrane</location>
        <topology evidence="2">Single-pass type II membrane protein</topology>
    </subcellularLocation>
    <subcellularLocation>
        <location evidence="7">Membrane</location>
        <topology evidence="7">Single-pass type II membrane protein</topology>
    </subcellularLocation>
</comment>
<dbReference type="GO" id="GO:0006465">
    <property type="term" value="P:signal peptide processing"/>
    <property type="evidence" value="ECO:0007669"/>
    <property type="project" value="InterPro"/>
</dbReference>
<protein>
    <recommendedName>
        <fullName evidence="4 7">Signal peptidase I</fullName>
        <ecNumber evidence="4 7">3.4.21.89</ecNumber>
    </recommendedName>
</protein>
<dbReference type="Gene3D" id="2.10.109.10">
    <property type="entry name" value="Umud Fragment, subunit A"/>
    <property type="match status" value="1"/>
</dbReference>
<dbReference type="PRINTS" id="PR00727">
    <property type="entry name" value="LEADERPTASE"/>
</dbReference>
<accession>A0A9D2Q3H9</accession>
<evidence type="ECO:0000256" key="6">
    <source>
        <dbReference type="PIRSR" id="PIRSR600223-1"/>
    </source>
</evidence>
<dbReference type="InterPro" id="IPR000223">
    <property type="entry name" value="Pept_S26A_signal_pept_1"/>
</dbReference>
<dbReference type="PROSITE" id="PS00760">
    <property type="entry name" value="SPASE_I_2"/>
    <property type="match status" value="1"/>
</dbReference>
<dbReference type="PANTHER" id="PTHR43390:SF1">
    <property type="entry name" value="CHLOROPLAST PROCESSING PEPTIDASE"/>
    <property type="match status" value="1"/>
</dbReference>
<feature type="compositionally biased region" description="Basic and acidic residues" evidence="8">
    <location>
        <begin position="181"/>
        <end position="201"/>
    </location>
</feature>
<reference evidence="10" key="2">
    <citation type="submission" date="2021-04" db="EMBL/GenBank/DDBJ databases">
        <authorList>
            <person name="Gilroy R."/>
        </authorList>
    </citation>
    <scope>NUCLEOTIDE SEQUENCE</scope>
    <source>
        <strain evidence="10">5933</strain>
    </source>
</reference>
<evidence type="ECO:0000313" key="10">
    <source>
        <dbReference type="EMBL" id="HJC72243.1"/>
    </source>
</evidence>